<reference evidence="2 3" key="1">
    <citation type="journal article" date="2015" name="Fungal Genet. Biol.">
        <title>Evolution of novel wood decay mechanisms in Agaricales revealed by the genome sequences of Fistulina hepatica and Cylindrobasidium torrendii.</title>
        <authorList>
            <person name="Floudas D."/>
            <person name="Held B.W."/>
            <person name="Riley R."/>
            <person name="Nagy L.G."/>
            <person name="Koehler G."/>
            <person name="Ransdell A.S."/>
            <person name="Younus H."/>
            <person name="Chow J."/>
            <person name="Chiniquy J."/>
            <person name="Lipzen A."/>
            <person name="Tritt A."/>
            <person name="Sun H."/>
            <person name="Haridas S."/>
            <person name="LaButti K."/>
            <person name="Ohm R.A."/>
            <person name="Kues U."/>
            <person name="Blanchette R.A."/>
            <person name="Grigoriev I.V."/>
            <person name="Minto R.E."/>
            <person name="Hibbett D.S."/>
        </authorList>
    </citation>
    <scope>NUCLEOTIDE SEQUENCE [LARGE SCALE GENOMIC DNA]</scope>
    <source>
        <strain evidence="2 3">ATCC 64428</strain>
    </source>
</reference>
<sequence length="203" mass="22165">MQFFTFATALAVFTAVARGASVYRDGDADLSARWGASGTNESVEASCYNGVRGLLSEPGRQWISPLANACQNWVAKNNTQLWSNKVCVAAAAVSSPSTLRNFDVCVTGAIPTIVIPSQKDLKSLDYKVYASIVGGCAWQKGGCPMTQQNFIDLVYSSVSAYGGKNFPSSPQEVIDHWNIIKKWTATGDKIPYLNFNDWLHYFN</sequence>
<keyword evidence="3" id="KW-1185">Reference proteome</keyword>
<dbReference type="AlphaFoldDB" id="A0A0D7ADC5"/>
<proteinExistence type="predicted"/>
<evidence type="ECO:0000256" key="1">
    <source>
        <dbReference type="SAM" id="SignalP"/>
    </source>
</evidence>
<dbReference type="Proteomes" id="UP000054144">
    <property type="component" value="Unassembled WGS sequence"/>
</dbReference>
<evidence type="ECO:0000313" key="3">
    <source>
        <dbReference type="Proteomes" id="UP000054144"/>
    </source>
</evidence>
<protein>
    <recommendedName>
        <fullName evidence="4">Ecp2 effector protein domain-containing protein</fullName>
    </recommendedName>
</protein>
<evidence type="ECO:0008006" key="4">
    <source>
        <dbReference type="Google" id="ProtNLM"/>
    </source>
</evidence>
<name>A0A0D7ADC5_9AGAR</name>
<dbReference type="OrthoDB" id="2734890at2759"/>
<dbReference type="EMBL" id="KN881805">
    <property type="protein sequence ID" value="KIY48868.1"/>
    <property type="molecule type" value="Genomic_DNA"/>
</dbReference>
<gene>
    <name evidence="2" type="ORF">FISHEDRAFT_73203</name>
</gene>
<evidence type="ECO:0000313" key="2">
    <source>
        <dbReference type="EMBL" id="KIY48868.1"/>
    </source>
</evidence>
<organism evidence="2 3">
    <name type="scientific">Fistulina hepatica ATCC 64428</name>
    <dbReference type="NCBI Taxonomy" id="1128425"/>
    <lineage>
        <taxon>Eukaryota</taxon>
        <taxon>Fungi</taxon>
        <taxon>Dikarya</taxon>
        <taxon>Basidiomycota</taxon>
        <taxon>Agaricomycotina</taxon>
        <taxon>Agaricomycetes</taxon>
        <taxon>Agaricomycetidae</taxon>
        <taxon>Agaricales</taxon>
        <taxon>Fistulinaceae</taxon>
        <taxon>Fistulina</taxon>
    </lineage>
</organism>
<keyword evidence="1" id="KW-0732">Signal</keyword>
<accession>A0A0D7ADC5</accession>
<feature type="signal peptide" evidence="1">
    <location>
        <begin position="1"/>
        <end position="19"/>
    </location>
</feature>
<feature type="chain" id="PRO_5002316104" description="Ecp2 effector protein domain-containing protein" evidence="1">
    <location>
        <begin position="20"/>
        <end position="203"/>
    </location>
</feature>